<organism evidence="3 4">
    <name type="scientific">Antarcticibacterium arcticum</name>
    <dbReference type="NCBI Taxonomy" id="2585771"/>
    <lineage>
        <taxon>Bacteria</taxon>
        <taxon>Pseudomonadati</taxon>
        <taxon>Bacteroidota</taxon>
        <taxon>Flavobacteriia</taxon>
        <taxon>Flavobacteriales</taxon>
        <taxon>Flavobacteriaceae</taxon>
        <taxon>Antarcticibacterium</taxon>
    </lineage>
</organism>
<proteinExistence type="predicted"/>
<reference evidence="3 4" key="1">
    <citation type="submission" date="2019-08" db="EMBL/GenBank/DDBJ databases">
        <title>Antarcticibacterium arcticum sp. nov., a bacterium isolated from marine sediment of the Canadian Beaufort Sea.</title>
        <authorList>
            <person name="Lee Y.M."/>
            <person name="Baek K."/>
            <person name="Lee D.-H."/>
            <person name="Shin S.C."/>
            <person name="Jin Y.K."/>
            <person name="Park Y."/>
        </authorList>
    </citation>
    <scope>NUCLEOTIDE SEQUENCE [LARGE SCALE GENOMIC DNA]</scope>
    <source>
        <strain evidence="3 4">PAMC 28998</strain>
    </source>
</reference>
<dbReference type="AlphaFoldDB" id="A0A5B8YMF0"/>
<sequence length="199" mass="22913">MKNCFDVIGNDIVDLRLAAVESDPMRQRFLDKVFTKREQAVIFNASKPLKQLWLLWTMKEAAYKAHQRRFSLTRKFNPLVQQCVILSQSGDSASGEVKIGTRVYHITSIYNEKYIHSLASINPGATNFLWEILPSSADLRKDFLLDISQQYGIPAYSLAIEKDRNFVPVLMYKNKTFPIAFSFSKHGKFGAFSRELMNY</sequence>
<keyword evidence="4" id="KW-1185">Reference proteome</keyword>
<feature type="domain" description="4'-phosphopantetheinyl transferase" evidence="2">
    <location>
        <begin position="8"/>
        <end position="76"/>
    </location>
</feature>
<dbReference type="Gene3D" id="3.90.470.20">
    <property type="entry name" value="4'-phosphopantetheinyl transferase domain"/>
    <property type="match status" value="1"/>
</dbReference>
<accession>A0A5B8YMF0</accession>
<dbReference type="KEGG" id="anp:FK178_04070"/>
<dbReference type="InterPro" id="IPR037143">
    <property type="entry name" value="4-PPantetheinyl_Trfase_dom_sf"/>
</dbReference>
<protein>
    <submittedName>
        <fullName evidence="3">4-phosphopantetheinyl transferase family protein</fullName>
    </submittedName>
</protein>
<dbReference type="OrthoDB" id="663853at2"/>
<gene>
    <name evidence="3" type="ORF">FK178_04070</name>
</gene>
<keyword evidence="1 3" id="KW-0808">Transferase</keyword>
<dbReference type="Pfam" id="PF01648">
    <property type="entry name" value="ACPS"/>
    <property type="match status" value="1"/>
</dbReference>
<dbReference type="SUPFAM" id="SSF56214">
    <property type="entry name" value="4'-phosphopantetheinyl transferase"/>
    <property type="match status" value="1"/>
</dbReference>
<name>A0A5B8YMF0_9FLAO</name>
<evidence type="ECO:0000256" key="1">
    <source>
        <dbReference type="ARBA" id="ARBA00022679"/>
    </source>
</evidence>
<dbReference type="EMBL" id="CP042476">
    <property type="protein sequence ID" value="QED36939.1"/>
    <property type="molecule type" value="Genomic_DNA"/>
</dbReference>
<dbReference type="InterPro" id="IPR008278">
    <property type="entry name" value="4-PPantetheinyl_Trfase_dom"/>
</dbReference>
<evidence type="ECO:0000259" key="2">
    <source>
        <dbReference type="Pfam" id="PF01648"/>
    </source>
</evidence>
<dbReference type="GO" id="GO:0008897">
    <property type="term" value="F:holo-[acyl-carrier-protein] synthase activity"/>
    <property type="evidence" value="ECO:0007669"/>
    <property type="project" value="InterPro"/>
</dbReference>
<evidence type="ECO:0000313" key="3">
    <source>
        <dbReference type="EMBL" id="QED36939.1"/>
    </source>
</evidence>
<dbReference type="GO" id="GO:0000287">
    <property type="term" value="F:magnesium ion binding"/>
    <property type="evidence" value="ECO:0007669"/>
    <property type="project" value="InterPro"/>
</dbReference>
<evidence type="ECO:0000313" key="4">
    <source>
        <dbReference type="Proteomes" id="UP000321954"/>
    </source>
</evidence>
<dbReference type="Proteomes" id="UP000321954">
    <property type="component" value="Chromosome"/>
</dbReference>